<proteinExistence type="predicted"/>
<gene>
    <name evidence="1" type="ORF">CTEN210_00871</name>
</gene>
<dbReference type="Proteomes" id="UP001054902">
    <property type="component" value="Unassembled WGS sequence"/>
</dbReference>
<keyword evidence="2" id="KW-1185">Reference proteome</keyword>
<protein>
    <submittedName>
        <fullName evidence="1">Uncharacterized protein</fullName>
    </submittedName>
</protein>
<organism evidence="1 2">
    <name type="scientific">Chaetoceros tenuissimus</name>
    <dbReference type="NCBI Taxonomy" id="426638"/>
    <lineage>
        <taxon>Eukaryota</taxon>
        <taxon>Sar</taxon>
        <taxon>Stramenopiles</taxon>
        <taxon>Ochrophyta</taxon>
        <taxon>Bacillariophyta</taxon>
        <taxon>Coscinodiscophyceae</taxon>
        <taxon>Chaetocerotophycidae</taxon>
        <taxon>Chaetocerotales</taxon>
        <taxon>Chaetocerotaceae</taxon>
        <taxon>Chaetoceros</taxon>
    </lineage>
</organism>
<evidence type="ECO:0000313" key="2">
    <source>
        <dbReference type="Proteomes" id="UP001054902"/>
    </source>
</evidence>
<dbReference type="EMBL" id="BLLK01000019">
    <property type="protein sequence ID" value="GFH44397.1"/>
    <property type="molecule type" value="Genomic_DNA"/>
</dbReference>
<sequence length="196" mass="22041">MDNALKGNRFDDFSKRDEIDFFFSILHGTTKEYISNNYEYVIGFKRLEAEGLDSCHFGMRKKGDPSSTVYGLVTANVPIDSEGSEDPYYSSPGHIVNQHIKMELGMRAISLLNSSWYVKSSKDPDMVFPTDGQTLRLLDIVGAPPFGEFRKSMKFAIYTIMNALACAAATSRHPENYNVDLEIACWGNDSLEHTDL</sequence>
<comment type="caution">
    <text evidence="1">The sequence shown here is derived from an EMBL/GenBank/DDBJ whole genome shotgun (WGS) entry which is preliminary data.</text>
</comment>
<reference evidence="1 2" key="1">
    <citation type="journal article" date="2021" name="Sci. Rep.">
        <title>The genome of the diatom Chaetoceros tenuissimus carries an ancient integrated fragment of an extant virus.</title>
        <authorList>
            <person name="Hongo Y."/>
            <person name="Kimura K."/>
            <person name="Takaki Y."/>
            <person name="Yoshida Y."/>
            <person name="Baba S."/>
            <person name="Kobayashi G."/>
            <person name="Nagasaki K."/>
            <person name="Hano T."/>
            <person name="Tomaru Y."/>
        </authorList>
    </citation>
    <scope>NUCLEOTIDE SEQUENCE [LARGE SCALE GENOMIC DNA]</scope>
    <source>
        <strain evidence="1 2">NIES-3715</strain>
    </source>
</reference>
<dbReference type="AlphaFoldDB" id="A0AAD3CE23"/>
<accession>A0AAD3CE23</accession>
<name>A0AAD3CE23_9STRA</name>
<evidence type="ECO:0000313" key="1">
    <source>
        <dbReference type="EMBL" id="GFH44397.1"/>
    </source>
</evidence>